<reference evidence="1 2" key="1">
    <citation type="journal article" date="2021" name="BMC Genomics">
        <title>Datura genome reveals duplications of psychoactive alkaloid biosynthetic genes and high mutation rate following tissue culture.</title>
        <authorList>
            <person name="Rajewski A."/>
            <person name="Carter-House D."/>
            <person name="Stajich J."/>
            <person name="Litt A."/>
        </authorList>
    </citation>
    <scope>NUCLEOTIDE SEQUENCE [LARGE SCALE GENOMIC DNA]</scope>
    <source>
        <strain evidence="1">AR-01</strain>
    </source>
</reference>
<keyword evidence="2" id="KW-1185">Reference proteome</keyword>
<feature type="non-terminal residue" evidence="1">
    <location>
        <position position="1"/>
    </location>
</feature>
<name>A0ABS8WT92_DATST</name>
<dbReference type="EMBL" id="JACEIK010009495">
    <property type="protein sequence ID" value="MCE3052369.1"/>
    <property type="molecule type" value="Genomic_DNA"/>
</dbReference>
<dbReference type="Proteomes" id="UP000823775">
    <property type="component" value="Unassembled WGS sequence"/>
</dbReference>
<feature type="non-terminal residue" evidence="1">
    <location>
        <position position="56"/>
    </location>
</feature>
<evidence type="ECO:0000313" key="2">
    <source>
        <dbReference type="Proteomes" id="UP000823775"/>
    </source>
</evidence>
<proteinExistence type="predicted"/>
<evidence type="ECO:0000313" key="1">
    <source>
        <dbReference type="EMBL" id="MCE3052369.1"/>
    </source>
</evidence>
<organism evidence="1 2">
    <name type="scientific">Datura stramonium</name>
    <name type="common">Jimsonweed</name>
    <name type="synonym">Common thornapple</name>
    <dbReference type="NCBI Taxonomy" id="4076"/>
    <lineage>
        <taxon>Eukaryota</taxon>
        <taxon>Viridiplantae</taxon>
        <taxon>Streptophyta</taxon>
        <taxon>Embryophyta</taxon>
        <taxon>Tracheophyta</taxon>
        <taxon>Spermatophyta</taxon>
        <taxon>Magnoliopsida</taxon>
        <taxon>eudicotyledons</taxon>
        <taxon>Gunneridae</taxon>
        <taxon>Pentapetalae</taxon>
        <taxon>asterids</taxon>
        <taxon>lamiids</taxon>
        <taxon>Solanales</taxon>
        <taxon>Solanaceae</taxon>
        <taxon>Solanoideae</taxon>
        <taxon>Datureae</taxon>
        <taxon>Datura</taxon>
    </lineage>
</organism>
<comment type="caution">
    <text evidence="1">The sequence shown here is derived from an EMBL/GenBank/DDBJ whole genome shotgun (WGS) entry which is preliminary data.</text>
</comment>
<protein>
    <submittedName>
        <fullName evidence="1">Uncharacterized protein</fullName>
    </submittedName>
</protein>
<gene>
    <name evidence="1" type="ORF">HAX54_052404</name>
</gene>
<sequence>AVLPQFQNQPLNSVSMIEIMIGTPLTGHTIHSSIPGDFYHFLKPHTTTKTNDSSVP</sequence>
<accession>A0ABS8WT92</accession>